<dbReference type="OrthoDB" id="5153534at2759"/>
<sequence length="141" mass="16063">MEEGGDEEEEHHSEEEHSTSSDAQEGRADAVNPQTPPFTPQSARNDWRNASMPPFNFRIIQDYNDYVETRIEISVLSRVPLTPSVIRTFSKARKAGHSLALHGITATREMRLIKENALARTKSPRAERSHWQFRSTLCGRC</sequence>
<dbReference type="EMBL" id="SRPS01000311">
    <property type="protein sequence ID" value="KAG5959891.1"/>
    <property type="molecule type" value="Genomic_DNA"/>
</dbReference>
<evidence type="ECO:0000313" key="3">
    <source>
        <dbReference type="Proteomes" id="UP000784919"/>
    </source>
</evidence>
<dbReference type="Proteomes" id="UP000784919">
    <property type="component" value="Unassembled WGS sequence"/>
</dbReference>
<feature type="region of interest" description="Disordered" evidence="1">
    <location>
        <begin position="1"/>
        <end position="50"/>
    </location>
</feature>
<reference evidence="2" key="1">
    <citation type="journal article" date="2020" name="bioRxiv">
        <title>Whole genome comparisons of ergot fungi reveals the divergence and evolution of species within the genus Claviceps are the result of varying mechanisms driving genome evolution and host range expansion.</title>
        <authorList>
            <person name="Wyka S.A."/>
            <person name="Mondo S.J."/>
            <person name="Liu M."/>
            <person name="Dettman J."/>
            <person name="Nalam V."/>
            <person name="Broders K.D."/>
        </authorList>
    </citation>
    <scope>NUCLEOTIDE SEQUENCE</scope>
    <source>
        <strain evidence="2">CCC 1102</strain>
    </source>
</reference>
<protein>
    <submittedName>
        <fullName evidence="2">Uncharacterized protein</fullName>
    </submittedName>
</protein>
<proteinExistence type="predicted"/>
<comment type="caution">
    <text evidence="2">The sequence shown here is derived from an EMBL/GenBank/DDBJ whole genome shotgun (WGS) entry which is preliminary data.</text>
</comment>
<gene>
    <name evidence="2" type="ORF">E4U56_004767</name>
</gene>
<organism evidence="2 3">
    <name type="scientific">Claviceps arundinis</name>
    <dbReference type="NCBI Taxonomy" id="1623583"/>
    <lineage>
        <taxon>Eukaryota</taxon>
        <taxon>Fungi</taxon>
        <taxon>Dikarya</taxon>
        <taxon>Ascomycota</taxon>
        <taxon>Pezizomycotina</taxon>
        <taxon>Sordariomycetes</taxon>
        <taxon>Hypocreomycetidae</taxon>
        <taxon>Hypocreales</taxon>
        <taxon>Clavicipitaceae</taxon>
        <taxon>Claviceps</taxon>
    </lineage>
</organism>
<evidence type="ECO:0000313" key="2">
    <source>
        <dbReference type="EMBL" id="KAG5959891.1"/>
    </source>
</evidence>
<accession>A0A9P7MNK4</accession>
<evidence type="ECO:0000256" key="1">
    <source>
        <dbReference type="SAM" id="MobiDB-lite"/>
    </source>
</evidence>
<name>A0A9P7MNK4_9HYPO</name>
<dbReference type="AlphaFoldDB" id="A0A9P7MNK4"/>
<feature type="compositionally biased region" description="Basic and acidic residues" evidence="1">
    <location>
        <begin position="10"/>
        <end position="28"/>
    </location>
</feature>